<sequence>MIWKTTLPKNYAPKKSPRRSFSILHFLFIPLFLLGSFVLNAQNVAVPVENPNGGFNIDGDLKANTPTPGIGDWFQGPSGTGGFVFDNNGNSVNPNTSKFVSDILNTSTDRFLKGNLNKASNSPGVWQWATSPSGPSAKSDIEHAFYHIARDANTGDQWIFVGADRISANGSTGTAYIDFSFFQGTIVENSDNTFTAPGNQGGRTVGDILLTLQYVNGGSNPLFYVYQWTETSPGNYEFVLLVTNDSTEDAYVPNPTNVFARVNIDGPIDSPTGAFGESTINQYKFVEGAINLTSLLDNLDVCKNEGIGINSIFVKSKSSAALTADLEDYITPISVDFTITSAEIAYLDSPVCSDSGNVQVTRVGPSGGKFTSTTGLVIDENTGEINVAASTAGTYVVSYSYTSYSCSKIATTEIEIVSVPDTPAISVDSQPSCDVSTGTISVDSPDSNVTYTISDGNGFTAESQDGEFTNLVAGSYFVIATKNYSSGTGTDTFTLDCTSTASNTVIITEQPTSPTAEITNNNGLALDCNTPSTTLTASGGSSYAWTNTNGDNLGDSASITVST</sequence>
<protein>
    <recommendedName>
        <fullName evidence="3">Ig-like domain-containing protein</fullName>
    </recommendedName>
</protein>
<name>A0ABU1EPZ1_9FLAO</name>
<proteinExistence type="predicted"/>
<gene>
    <name evidence="1" type="ORF">RE431_07395</name>
</gene>
<comment type="caution">
    <text evidence="1">The sequence shown here is derived from an EMBL/GenBank/DDBJ whole genome shotgun (WGS) entry which is preliminary data.</text>
</comment>
<dbReference type="RefSeq" id="WP_309561326.1">
    <property type="nucleotide sequence ID" value="NZ_JAVJIU010000002.1"/>
</dbReference>
<evidence type="ECO:0008006" key="3">
    <source>
        <dbReference type="Google" id="ProtNLM"/>
    </source>
</evidence>
<evidence type="ECO:0000313" key="2">
    <source>
        <dbReference type="Proteomes" id="UP001257234"/>
    </source>
</evidence>
<accession>A0ABU1EPZ1</accession>
<dbReference type="Proteomes" id="UP001257234">
    <property type="component" value="Unassembled WGS sequence"/>
</dbReference>
<keyword evidence="2" id="KW-1185">Reference proteome</keyword>
<evidence type="ECO:0000313" key="1">
    <source>
        <dbReference type="EMBL" id="MDR5590457.1"/>
    </source>
</evidence>
<feature type="non-terminal residue" evidence="1">
    <location>
        <position position="563"/>
    </location>
</feature>
<organism evidence="1 2">
    <name type="scientific">Christiangramia sediminicola</name>
    <dbReference type="NCBI Taxonomy" id="3073267"/>
    <lineage>
        <taxon>Bacteria</taxon>
        <taxon>Pseudomonadati</taxon>
        <taxon>Bacteroidota</taxon>
        <taxon>Flavobacteriia</taxon>
        <taxon>Flavobacteriales</taxon>
        <taxon>Flavobacteriaceae</taxon>
        <taxon>Christiangramia</taxon>
    </lineage>
</organism>
<reference evidence="2" key="1">
    <citation type="submission" date="2023-07" db="EMBL/GenBank/DDBJ databases">
        <title>Christiangramia sp. SM2212., a novel bacterium of the family Flavobacteriaceae isolated from the sea sediment.</title>
        <authorList>
            <person name="Wang J."/>
            <person name="Zhang X."/>
        </authorList>
    </citation>
    <scope>NUCLEOTIDE SEQUENCE [LARGE SCALE GENOMIC DNA]</scope>
    <source>
        <strain evidence="2">SM2212</strain>
    </source>
</reference>
<dbReference type="EMBL" id="JAVJIU010000002">
    <property type="protein sequence ID" value="MDR5590457.1"/>
    <property type="molecule type" value="Genomic_DNA"/>
</dbReference>